<accession>A0A9N7VD17</accession>
<proteinExistence type="predicted"/>
<feature type="region of interest" description="Disordered" evidence="1">
    <location>
        <begin position="109"/>
        <end position="129"/>
    </location>
</feature>
<name>A0A9N7VD17_PLEPL</name>
<evidence type="ECO:0000313" key="3">
    <source>
        <dbReference type="Proteomes" id="UP001153269"/>
    </source>
</evidence>
<evidence type="ECO:0000313" key="2">
    <source>
        <dbReference type="EMBL" id="CAB1447438.1"/>
    </source>
</evidence>
<evidence type="ECO:0000256" key="1">
    <source>
        <dbReference type="SAM" id="MobiDB-lite"/>
    </source>
</evidence>
<comment type="caution">
    <text evidence="2">The sequence shown here is derived from an EMBL/GenBank/DDBJ whole genome shotgun (WGS) entry which is preliminary data.</text>
</comment>
<dbReference type="EMBL" id="CADEAL010003947">
    <property type="protein sequence ID" value="CAB1447438.1"/>
    <property type="molecule type" value="Genomic_DNA"/>
</dbReference>
<sequence length="261" mass="27460">MQRQRADKSLRTSRVQVLHSISPVMPPLLSPCLHAPCSRDTTSTAEPQQPRIAGYAVLFSSTKPPLGVDRVNGAHAAQGCRTIALAIHGGGDIPPPLENGVMPRAETVMSSPQTGVEDDVRGSRVPLSRGRSGITRWSLRALSNGGSLLRRLRGGGTGEGLGAAGVAVAMDATGRGAVQLAAPRNGERRNSHAESRTDGNRCFYSEEAGSVPECCAGFRWHNTGRSDLVAAAVGGRTAVLPPLSFWFASNISRWSPHAAIS</sequence>
<dbReference type="AlphaFoldDB" id="A0A9N7VD17"/>
<reference evidence="2" key="1">
    <citation type="submission" date="2020-03" db="EMBL/GenBank/DDBJ databases">
        <authorList>
            <person name="Weist P."/>
        </authorList>
    </citation>
    <scope>NUCLEOTIDE SEQUENCE</scope>
</reference>
<protein>
    <submittedName>
        <fullName evidence="2">Uncharacterized protein</fullName>
    </submittedName>
</protein>
<keyword evidence="3" id="KW-1185">Reference proteome</keyword>
<organism evidence="2 3">
    <name type="scientific">Pleuronectes platessa</name>
    <name type="common">European plaice</name>
    <dbReference type="NCBI Taxonomy" id="8262"/>
    <lineage>
        <taxon>Eukaryota</taxon>
        <taxon>Metazoa</taxon>
        <taxon>Chordata</taxon>
        <taxon>Craniata</taxon>
        <taxon>Vertebrata</taxon>
        <taxon>Euteleostomi</taxon>
        <taxon>Actinopterygii</taxon>
        <taxon>Neopterygii</taxon>
        <taxon>Teleostei</taxon>
        <taxon>Neoteleostei</taxon>
        <taxon>Acanthomorphata</taxon>
        <taxon>Carangaria</taxon>
        <taxon>Pleuronectiformes</taxon>
        <taxon>Pleuronectoidei</taxon>
        <taxon>Pleuronectidae</taxon>
        <taxon>Pleuronectes</taxon>
    </lineage>
</organism>
<gene>
    <name evidence="2" type="ORF">PLEPLA_LOCUS35129</name>
</gene>
<dbReference type="Proteomes" id="UP001153269">
    <property type="component" value="Unassembled WGS sequence"/>
</dbReference>